<gene>
    <name evidence="2" type="ORF">OUZ56_010981</name>
</gene>
<proteinExistence type="predicted"/>
<protein>
    <submittedName>
        <fullName evidence="2">Uncharacterized protein</fullName>
    </submittedName>
</protein>
<reference evidence="2 3" key="1">
    <citation type="journal article" date="2023" name="Nucleic Acids Res.">
        <title>The hologenome of Daphnia magna reveals possible DNA methylation and microbiome-mediated evolution of the host genome.</title>
        <authorList>
            <person name="Chaturvedi A."/>
            <person name="Li X."/>
            <person name="Dhandapani V."/>
            <person name="Marshall H."/>
            <person name="Kissane S."/>
            <person name="Cuenca-Cambronero M."/>
            <person name="Asole G."/>
            <person name="Calvet F."/>
            <person name="Ruiz-Romero M."/>
            <person name="Marangio P."/>
            <person name="Guigo R."/>
            <person name="Rago D."/>
            <person name="Mirbahai L."/>
            <person name="Eastwood N."/>
            <person name="Colbourne J.K."/>
            <person name="Zhou J."/>
            <person name="Mallon E."/>
            <person name="Orsini L."/>
        </authorList>
    </citation>
    <scope>NUCLEOTIDE SEQUENCE [LARGE SCALE GENOMIC DNA]</scope>
    <source>
        <strain evidence="2">LRV0_1</strain>
    </source>
</reference>
<evidence type="ECO:0000313" key="3">
    <source>
        <dbReference type="Proteomes" id="UP001234178"/>
    </source>
</evidence>
<keyword evidence="3" id="KW-1185">Reference proteome</keyword>
<comment type="caution">
    <text evidence="2">The sequence shown here is derived from an EMBL/GenBank/DDBJ whole genome shotgun (WGS) entry which is preliminary data.</text>
</comment>
<name>A0ABQ9YYY5_9CRUS</name>
<accession>A0ABQ9YYY5</accession>
<evidence type="ECO:0000256" key="1">
    <source>
        <dbReference type="SAM" id="SignalP"/>
    </source>
</evidence>
<feature type="chain" id="PRO_5045437583" evidence="1">
    <location>
        <begin position="28"/>
        <end position="82"/>
    </location>
</feature>
<keyword evidence="1" id="KW-0732">Signal</keyword>
<evidence type="ECO:0000313" key="2">
    <source>
        <dbReference type="EMBL" id="KAK4005858.1"/>
    </source>
</evidence>
<organism evidence="2 3">
    <name type="scientific">Daphnia magna</name>
    <dbReference type="NCBI Taxonomy" id="35525"/>
    <lineage>
        <taxon>Eukaryota</taxon>
        <taxon>Metazoa</taxon>
        <taxon>Ecdysozoa</taxon>
        <taxon>Arthropoda</taxon>
        <taxon>Crustacea</taxon>
        <taxon>Branchiopoda</taxon>
        <taxon>Diplostraca</taxon>
        <taxon>Cladocera</taxon>
        <taxon>Anomopoda</taxon>
        <taxon>Daphniidae</taxon>
        <taxon>Daphnia</taxon>
    </lineage>
</organism>
<sequence>MNRRASVSMLTAIFRSVLLDLVPPATPVQEDLIAADRGRVKTTISHMHSYSQMFLSPYGYTTDLPAEYPEMFRAMEIAVNDT</sequence>
<dbReference type="SUPFAM" id="SSF53187">
    <property type="entry name" value="Zn-dependent exopeptidases"/>
    <property type="match status" value="1"/>
</dbReference>
<feature type="signal peptide" evidence="1">
    <location>
        <begin position="1"/>
        <end position="27"/>
    </location>
</feature>
<dbReference type="EMBL" id="JAOYFB010000002">
    <property type="protein sequence ID" value="KAK4005858.1"/>
    <property type="molecule type" value="Genomic_DNA"/>
</dbReference>
<dbReference type="Proteomes" id="UP001234178">
    <property type="component" value="Unassembled WGS sequence"/>
</dbReference>